<protein>
    <submittedName>
        <fullName evidence="1">Uncharacterized protein</fullName>
    </submittedName>
</protein>
<name>A0ACB8D3B3_DERSI</name>
<comment type="caution">
    <text evidence="1">The sequence shown here is derived from an EMBL/GenBank/DDBJ whole genome shotgun (WGS) entry which is preliminary data.</text>
</comment>
<organism evidence="1 2">
    <name type="scientific">Dermacentor silvarum</name>
    <name type="common">Tick</name>
    <dbReference type="NCBI Taxonomy" id="543639"/>
    <lineage>
        <taxon>Eukaryota</taxon>
        <taxon>Metazoa</taxon>
        <taxon>Ecdysozoa</taxon>
        <taxon>Arthropoda</taxon>
        <taxon>Chelicerata</taxon>
        <taxon>Arachnida</taxon>
        <taxon>Acari</taxon>
        <taxon>Parasitiformes</taxon>
        <taxon>Ixodida</taxon>
        <taxon>Ixodoidea</taxon>
        <taxon>Ixodidae</taxon>
        <taxon>Rhipicephalinae</taxon>
        <taxon>Dermacentor</taxon>
    </lineage>
</organism>
<dbReference type="Proteomes" id="UP000821865">
    <property type="component" value="Chromosome 3"/>
</dbReference>
<dbReference type="EMBL" id="CM023472">
    <property type="protein sequence ID" value="KAH7958930.1"/>
    <property type="molecule type" value="Genomic_DNA"/>
</dbReference>
<keyword evidence="2" id="KW-1185">Reference proteome</keyword>
<evidence type="ECO:0000313" key="1">
    <source>
        <dbReference type="EMBL" id="KAH7958930.1"/>
    </source>
</evidence>
<sequence length="350" mass="37211">MPAVPEWRLAPMQQLLAVLVACSNFFLALNTVGSAFILPGGLSFRCGNNSSGDPCDILRRGGCDRVEFEYSAVYGAHTAVNEFELVCDRRWLAASCQSLAMVGLALGALAFGRISDRSGRRVALLCGAGVHAVGSLAAALAPSAAVYALSRLVTSLGAASAPSLDVLLVESLVPALRSADSVAVSLGFSLGAICAAWLTPTLSSWRGLHALMLLYAAIVFACSRLLHESPRWLLSRGRLDDARAAVARTARFNGLPRGKVQMLVQGLASEERSAPATPLHHIVRSRNLRSYTAFMWFQSEFVERPPGLSRQVHALSSQEEGTAVDTDAIFALEEVIMSATSASRNLLCAP</sequence>
<reference evidence="1" key="1">
    <citation type="submission" date="2020-05" db="EMBL/GenBank/DDBJ databases">
        <title>Large-scale comparative analyses of tick genomes elucidate their genetic diversity and vector capacities.</title>
        <authorList>
            <person name="Jia N."/>
            <person name="Wang J."/>
            <person name="Shi W."/>
            <person name="Du L."/>
            <person name="Sun Y."/>
            <person name="Zhan W."/>
            <person name="Jiang J."/>
            <person name="Wang Q."/>
            <person name="Zhang B."/>
            <person name="Ji P."/>
            <person name="Sakyi L.B."/>
            <person name="Cui X."/>
            <person name="Yuan T."/>
            <person name="Jiang B."/>
            <person name="Yang W."/>
            <person name="Lam T.T.-Y."/>
            <person name="Chang Q."/>
            <person name="Ding S."/>
            <person name="Wang X."/>
            <person name="Zhu J."/>
            <person name="Ruan X."/>
            <person name="Zhao L."/>
            <person name="Wei J."/>
            <person name="Que T."/>
            <person name="Du C."/>
            <person name="Cheng J."/>
            <person name="Dai P."/>
            <person name="Han X."/>
            <person name="Huang E."/>
            <person name="Gao Y."/>
            <person name="Liu J."/>
            <person name="Shao H."/>
            <person name="Ye R."/>
            <person name="Li L."/>
            <person name="Wei W."/>
            <person name="Wang X."/>
            <person name="Wang C."/>
            <person name="Yang T."/>
            <person name="Huo Q."/>
            <person name="Li W."/>
            <person name="Guo W."/>
            <person name="Chen H."/>
            <person name="Zhou L."/>
            <person name="Ni X."/>
            <person name="Tian J."/>
            <person name="Zhou Y."/>
            <person name="Sheng Y."/>
            <person name="Liu T."/>
            <person name="Pan Y."/>
            <person name="Xia L."/>
            <person name="Li J."/>
            <person name="Zhao F."/>
            <person name="Cao W."/>
        </authorList>
    </citation>
    <scope>NUCLEOTIDE SEQUENCE</scope>
    <source>
        <strain evidence="1">Dsil-2018</strain>
    </source>
</reference>
<evidence type="ECO:0000313" key="2">
    <source>
        <dbReference type="Proteomes" id="UP000821865"/>
    </source>
</evidence>
<accession>A0ACB8D3B3</accession>
<proteinExistence type="predicted"/>
<gene>
    <name evidence="1" type="ORF">HPB49_006536</name>
</gene>